<comment type="caution">
    <text evidence="2">The sequence shown here is derived from an EMBL/GenBank/DDBJ whole genome shotgun (WGS) entry which is preliminary data.</text>
</comment>
<feature type="compositionally biased region" description="Low complexity" evidence="1">
    <location>
        <begin position="38"/>
        <end position="50"/>
    </location>
</feature>
<evidence type="ECO:0000313" key="2">
    <source>
        <dbReference type="EMBL" id="MCG2620959.1"/>
    </source>
</evidence>
<evidence type="ECO:0000256" key="1">
    <source>
        <dbReference type="SAM" id="MobiDB-lite"/>
    </source>
</evidence>
<feature type="compositionally biased region" description="Basic residues" evidence="1">
    <location>
        <begin position="88"/>
        <end position="104"/>
    </location>
</feature>
<reference evidence="2" key="1">
    <citation type="submission" date="2022-01" db="EMBL/GenBank/DDBJ databases">
        <authorList>
            <person name="Jo J.-H."/>
            <person name="Im W.-T."/>
        </authorList>
    </citation>
    <scope>NUCLEOTIDE SEQUENCE</scope>
    <source>
        <strain evidence="2">I2-34</strain>
    </source>
</reference>
<feature type="compositionally biased region" description="Basic and acidic residues" evidence="1">
    <location>
        <begin position="75"/>
        <end position="85"/>
    </location>
</feature>
<dbReference type="RefSeq" id="WP_237818037.1">
    <property type="nucleotide sequence ID" value="NZ_JAKLTQ010000001.1"/>
</dbReference>
<dbReference type="EMBL" id="JAKLTQ010000001">
    <property type="protein sequence ID" value="MCG2620959.1"/>
    <property type="molecule type" value="Genomic_DNA"/>
</dbReference>
<keyword evidence="3" id="KW-1185">Reference proteome</keyword>
<organism evidence="2 3">
    <name type="scientific">Arthrobacter hankyongi</name>
    <dbReference type="NCBI Taxonomy" id="2904801"/>
    <lineage>
        <taxon>Bacteria</taxon>
        <taxon>Bacillati</taxon>
        <taxon>Actinomycetota</taxon>
        <taxon>Actinomycetes</taxon>
        <taxon>Micrococcales</taxon>
        <taxon>Micrococcaceae</taxon>
        <taxon>Arthrobacter</taxon>
    </lineage>
</organism>
<proteinExistence type="predicted"/>
<protein>
    <submittedName>
        <fullName evidence="2">Uncharacterized protein</fullName>
    </submittedName>
</protein>
<evidence type="ECO:0000313" key="3">
    <source>
        <dbReference type="Proteomes" id="UP001165368"/>
    </source>
</evidence>
<accession>A0ABS9L2Q5</accession>
<name>A0ABS9L2Q5_9MICC</name>
<dbReference type="Proteomes" id="UP001165368">
    <property type="component" value="Unassembled WGS sequence"/>
</dbReference>
<feature type="region of interest" description="Disordered" evidence="1">
    <location>
        <begin position="1"/>
        <end position="104"/>
    </location>
</feature>
<gene>
    <name evidence="2" type="ORF">LVY72_03405</name>
</gene>
<sequence>MDMAADPNRPQDTPEPPGSRTPEGRRPEGMGPLPVHGSAAAPSVPNLAAAQIPGPGTAHIIAGETGAVPDDVSDPFEKQGHEHAHSGSGRRPRRWPWRLFGRRH</sequence>